<dbReference type="AlphaFoldDB" id="A0A644YNS9"/>
<accession>A0A644YNS9</accession>
<proteinExistence type="predicted"/>
<sequence length="132" mass="14512">MVDNKADHLVLLCERNVAHLDIAERLQESGHDLLLDRHNRKVAASSEVLAHEGRKVRGLLQDRSQILGHPLHTGCLTHLFGQVGKIIALLPFQHRDGFVHGSLDQGTGKVFAATLGRYAEKLLARPVAVGLH</sequence>
<gene>
    <name evidence="1" type="ORF">SDC9_76711</name>
</gene>
<organism evidence="1">
    <name type="scientific">bioreactor metagenome</name>
    <dbReference type="NCBI Taxonomy" id="1076179"/>
    <lineage>
        <taxon>unclassified sequences</taxon>
        <taxon>metagenomes</taxon>
        <taxon>ecological metagenomes</taxon>
    </lineage>
</organism>
<evidence type="ECO:0000313" key="1">
    <source>
        <dbReference type="EMBL" id="MPM30166.1"/>
    </source>
</evidence>
<dbReference type="EMBL" id="VSSQ01005715">
    <property type="protein sequence ID" value="MPM30166.1"/>
    <property type="molecule type" value="Genomic_DNA"/>
</dbReference>
<protein>
    <submittedName>
        <fullName evidence="1">Uncharacterized protein</fullName>
    </submittedName>
</protein>
<name>A0A644YNS9_9ZZZZ</name>
<reference evidence="1" key="1">
    <citation type="submission" date="2019-08" db="EMBL/GenBank/DDBJ databases">
        <authorList>
            <person name="Kucharzyk K."/>
            <person name="Murdoch R.W."/>
            <person name="Higgins S."/>
            <person name="Loffler F."/>
        </authorList>
    </citation>
    <scope>NUCLEOTIDE SEQUENCE</scope>
</reference>
<comment type="caution">
    <text evidence="1">The sequence shown here is derived from an EMBL/GenBank/DDBJ whole genome shotgun (WGS) entry which is preliminary data.</text>
</comment>